<dbReference type="AlphaFoldDB" id="A0AB39I4I3"/>
<evidence type="ECO:0000313" key="1">
    <source>
        <dbReference type="EMBL" id="XDK37665.1"/>
    </source>
</evidence>
<organism evidence="1">
    <name type="scientific">Pseudomonas sp. Hg7Tf</name>
    <dbReference type="NCBI Taxonomy" id="3236988"/>
    <lineage>
        <taxon>Bacteria</taxon>
        <taxon>Pseudomonadati</taxon>
        <taxon>Pseudomonadota</taxon>
        <taxon>Gammaproteobacteria</taxon>
        <taxon>Pseudomonadales</taxon>
        <taxon>Pseudomonadaceae</taxon>
        <taxon>Pseudomonas</taxon>
    </lineage>
</organism>
<accession>A0AB39I4I3</accession>
<gene>
    <name evidence="1" type="ORF">AB4Y39_02940</name>
</gene>
<sequence length="78" mass="8760">MKAWVITFVDQKGEQNVLPCTCDHPPSIEEAAQHIRAHLYPVISELDLTDYEDRASMPTAKWLKEQNGVEITAITPAP</sequence>
<proteinExistence type="predicted"/>
<name>A0AB39I4I3_9PSED</name>
<protein>
    <submittedName>
        <fullName evidence="1">Uncharacterized protein</fullName>
    </submittedName>
</protein>
<dbReference type="RefSeq" id="WP_045187020.1">
    <property type="nucleotide sequence ID" value="NZ_CP162607.1"/>
</dbReference>
<dbReference type="EMBL" id="CP162607">
    <property type="protein sequence ID" value="XDK37665.1"/>
    <property type="molecule type" value="Genomic_DNA"/>
</dbReference>
<reference evidence="1" key="1">
    <citation type="submission" date="2024-07" db="EMBL/GenBank/DDBJ databases">
        <title>Identification and characteristics of a novel species of coltsfoot's symbiotic bacteria.</title>
        <authorList>
            <person name="Juszczyk A."/>
            <person name="Jasielczuk I."/>
            <person name="Gurgul A."/>
            <person name="Rogala M."/>
            <person name="Kowalczyk A."/>
            <person name="Szmatola T."/>
            <person name="Kosecka-Strojek M."/>
            <person name="Arent Z."/>
            <person name="Latowski D."/>
        </authorList>
    </citation>
    <scope>NUCLEOTIDE SEQUENCE</scope>
    <source>
        <strain evidence="1">Hg7Tf</strain>
    </source>
</reference>